<dbReference type="PANTHER" id="PTHR43280:SF28">
    <property type="entry name" value="HTH-TYPE TRANSCRIPTIONAL ACTIVATOR RHAS"/>
    <property type="match status" value="1"/>
</dbReference>
<protein>
    <submittedName>
        <fullName evidence="5">AraC family transcriptional regulator</fullName>
    </submittedName>
</protein>
<dbReference type="Gene3D" id="2.60.120.10">
    <property type="entry name" value="Jelly Rolls"/>
    <property type="match status" value="1"/>
</dbReference>
<dbReference type="PRINTS" id="PR00032">
    <property type="entry name" value="HTHARAC"/>
</dbReference>
<evidence type="ECO:0000259" key="4">
    <source>
        <dbReference type="PROSITE" id="PS01124"/>
    </source>
</evidence>
<reference evidence="5" key="1">
    <citation type="journal article" date="2021" name="PeerJ">
        <title>Extensive microbial diversity within the chicken gut microbiome revealed by metagenomics and culture.</title>
        <authorList>
            <person name="Gilroy R."/>
            <person name="Ravi A."/>
            <person name="Getino M."/>
            <person name="Pursley I."/>
            <person name="Horton D.L."/>
            <person name="Alikhan N.F."/>
            <person name="Baker D."/>
            <person name="Gharbi K."/>
            <person name="Hall N."/>
            <person name="Watson M."/>
            <person name="Adriaenssens E.M."/>
            <person name="Foster-Nyarko E."/>
            <person name="Jarju S."/>
            <person name="Secka A."/>
            <person name="Antonio M."/>
            <person name="Oren A."/>
            <person name="Chaudhuri R.R."/>
            <person name="La Ragione R."/>
            <person name="Hildebrand F."/>
            <person name="Pallen M.J."/>
        </authorList>
    </citation>
    <scope>NUCLEOTIDE SEQUENCE</scope>
    <source>
        <strain evidence="5">ChiGjej1B1-13045</strain>
    </source>
</reference>
<dbReference type="SMART" id="SM00342">
    <property type="entry name" value="HTH_ARAC"/>
    <property type="match status" value="1"/>
</dbReference>
<evidence type="ECO:0000256" key="3">
    <source>
        <dbReference type="ARBA" id="ARBA00023163"/>
    </source>
</evidence>
<gene>
    <name evidence="5" type="ORF">H9817_03905</name>
</gene>
<keyword evidence="2" id="KW-0238">DNA-binding</keyword>
<dbReference type="Pfam" id="PF12833">
    <property type="entry name" value="HTH_18"/>
    <property type="match status" value="1"/>
</dbReference>
<reference evidence="5" key="2">
    <citation type="submission" date="2021-04" db="EMBL/GenBank/DDBJ databases">
        <authorList>
            <person name="Gilroy R."/>
        </authorList>
    </citation>
    <scope>NUCLEOTIDE SEQUENCE</scope>
    <source>
        <strain evidence="5">ChiGjej1B1-13045</strain>
    </source>
</reference>
<keyword evidence="1" id="KW-0805">Transcription regulation</keyword>
<sequence length="335" mass="39129">MDKELLEYLENVTEQEQEILKSDRPVLSYFTKDGSSAVVDSDVVMKPMTMIDIMKQPRFVSLPEHTHNYIELVYMCSGSTTHMINGTTEITITEDDLLFLPQGTSHSVSSAGFRDIAIRFVILPEFLQYPLSMLREDTVLRRFIQNAAEKKPSECDFLQFHIHDMPEAKNLLENMIRLLLHRRRNSRQVLQATMGVLLLALSERTYMITVGSPSSYEQQVVLEALNYIETNYKTATLAKFCESCHQPDYYISRLMKKYSPYTFSQYLQKRRLLQAAHLLTETKEPVENIITDVGYENSSHFHKLFRKTYSMTPKQYRRKYSQTDWPMFDSPHART</sequence>
<dbReference type="InterPro" id="IPR003313">
    <property type="entry name" value="AraC-bd"/>
</dbReference>
<dbReference type="Pfam" id="PF02311">
    <property type="entry name" value="AraC_binding"/>
    <property type="match status" value="1"/>
</dbReference>
<dbReference type="PROSITE" id="PS01124">
    <property type="entry name" value="HTH_ARAC_FAMILY_2"/>
    <property type="match status" value="1"/>
</dbReference>
<dbReference type="InterPro" id="IPR009057">
    <property type="entry name" value="Homeodomain-like_sf"/>
</dbReference>
<dbReference type="AlphaFoldDB" id="A0A9D2D9P0"/>
<dbReference type="SUPFAM" id="SSF51182">
    <property type="entry name" value="RmlC-like cupins"/>
    <property type="match status" value="1"/>
</dbReference>
<name>A0A9D2D9P0_9FIRM</name>
<dbReference type="InterPro" id="IPR011051">
    <property type="entry name" value="RmlC_Cupin_sf"/>
</dbReference>
<dbReference type="InterPro" id="IPR018060">
    <property type="entry name" value="HTH_AraC"/>
</dbReference>
<dbReference type="Proteomes" id="UP000824017">
    <property type="component" value="Unassembled WGS sequence"/>
</dbReference>
<evidence type="ECO:0000256" key="1">
    <source>
        <dbReference type="ARBA" id="ARBA00023015"/>
    </source>
</evidence>
<dbReference type="PANTHER" id="PTHR43280">
    <property type="entry name" value="ARAC-FAMILY TRANSCRIPTIONAL REGULATOR"/>
    <property type="match status" value="1"/>
</dbReference>
<dbReference type="GO" id="GO:0003700">
    <property type="term" value="F:DNA-binding transcription factor activity"/>
    <property type="evidence" value="ECO:0007669"/>
    <property type="project" value="InterPro"/>
</dbReference>
<dbReference type="SUPFAM" id="SSF46689">
    <property type="entry name" value="Homeodomain-like"/>
    <property type="match status" value="1"/>
</dbReference>
<dbReference type="Gene3D" id="1.10.10.60">
    <property type="entry name" value="Homeodomain-like"/>
    <property type="match status" value="2"/>
</dbReference>
<organism evidence="5 6">
    <name type="scientific">Candidatus Mediterraneibacter stercorigallinarum</name>
    <dbReference type="NCBI Taxonomy" id="2838686"/>
    <lineage>
        <taxon>Bacteria</taxon>
        <taxon>Bacillati</taxon>
        <taxon>Bacillota</taxon>
        <taxon>Clostridia</taxon>
        <taxon>Lachnospirales</taxon>
        <taxon>Lachnospiraceae</taxon>
        <taxon>Mediterraneibacter</taxon>
    </lineage>
</organism>
<dbReference type="InterPro" id="IPR018062">
    <property type="entry name" value="HTH_AraC-typ_CS"/>
</dbReference>
<evidence type="ECO:0000313" key="6">
    <source>
        <dbReference type="Proteomes" id="UP000824017"/>
    </source>
</evidence>
<dbReference type="EMBL" id="DXCD01000103">
    <property type="protein sequence ID" value="HIZ13055.1"/>
    <property type="molecule type" value="Genomic_DNA"/>
</dbReference>
<evidence type="ECO:0000256" key="2">
    <source>
        <dbReference type="ARBA" id="ARBA00023125"/>
    </source>
</evidence>
<proteinExistence type="predicted"/>
<dbReference type="InterPro" id="IPR014710">
    <property type="entry name" value="RmlC-like_jellyroll"/>
</dbReference>
<feature type="domain" description="HTH araC/xylS-type" evidence="4">
    <location>
        <begin position="222"/>
        <end position="319"/>
    </location>
</feature>
<dbReference type="InterPro" id="IPR020449">
    <property type="entry name" value="Tscrpt_reg_AraC-type_HTH"/>
</dbReference>
<dbReference type="GO" id="GO:0043565">
    <property type="term" value="F:sequence-specific DNA binding"/>
    <property type="evidence" value="ECO:0007669"/>
    <property type="project" value="InterPro"/>
</dbReference>
<comment type="caution">
    <text evidence="5">The sequence shown here is derived from an EMBL/GenBank/DDBJ whole genome shotgun (WGS) entry which is preliminary data.</text>
</comment>
<dbReference type="PROSITE" id="PS00041">
    <property type="entry name" value="HTH_ARAC_FAMILY_1"/>
    <property type="match status" value="1"/>
</dbReference>
<keyword evidence="3" id="KW-0804">Transcription</keyword>
<accession>A0A9D2D9P0</accession>
<evidence type="ECO:0000313" key="5">
    <source>
        <dbReference type="EMBL" id="HIZ13055.1"/>
    </source>
</evidence>